<keyword evidence="2" id="KW-1185">Reference proteome</keyword>
<evidence type="ECO:0000313" key="1">
    <source>
        <dbReference type="EMBL" id="MDI1493448.1"/>
    </source>
</evidence>
<accession>A0AA43QYX0</accession>
<comment type="caution">
    <text evidence="1">The sequence shown here is derived from an EMBL/GenBank/DDBJ whole genome shotgun (WGS) entry which is preliminary data.</text>
</comment>
<organism evidence="1 2">
    <name type="scientific">Ramalina farinacea</name>
    <dbReference type="NCBI Taxonomy" id="258253"/>
    <lineage>
        <taxon>Eukaryota</taxon>
        <taxon>Fungi</taxon>
        <taxon>Dikarya</taxon>
        <taxon>Ascomycota</taxon>
        <taxon>Pezizomycotina</taxon>
        <taxon>Lecanoromycetes</taxon>
        <taxon>OSLEUM clade</taxon>
        <taxon>Lecanoromycetidae</taxon>
        <taxon>Lecanorales</taxon>
        <taxon>Lecanorineae</taxon>
        <taxon>Ramalinaceae</taxon>
        <taxon>Ramalina</taxon>
    </lineage>
</organism>
<dbReference type="Proteomes" id="UP001161017">
    <property type="component" value="Unassembled WGS sequence"/>
</dbReference>
<dbReference type="AlphaFoldDB" id="A0AA43QYX0"/>
<gene>
    <name evidence="1" type="ORF">OHK93_005237</name>
</gene>
<dbReference type="EMBL" id="JAPUFD010000026">
    <property type="protein sequence ID" value="MDI1493448.1"/>
    <property type="molecule type" value="Genomic_DNA"/>
</dbReference>
<proteinExistence type="predicted"/>
<evidence type="ECO:0000313" key="2">
    <source>
        <dbReference type="Proteomes" id="UP001161017"/>
    </source>
</evidence>
<sequence length="286" mass="32750">MPYDWGATQLPELSTEDTIFRDFHPREGFRFRKQLTIMAPNGRYSRPIPMPSAIALALTEICCEHGYGMVGHRLPPQGVQGLPSSQVYFFPRPEDPDFLKREPSQEKEEAIRIWYRLPELIYVARVWDDGRKGEWRSLNHEDRMTMLNARCGGIMRETPIMAIDLTYIPDEPDPVEVNAFHDAQAGCKARMVVTPHMHLGWGPEMLKPTYVRPAKADRVGWTHGHPIKFGVDSARLATGRITTAEALSQRLWDMYRSEEHRSIARFGELAEALGKLHSLTRKEKSA</sequence>
<name>A0AA43QYX0_9LECA</name>
<reference evidence="1" key="1">
    <citation type="journal article" date="2023" name="Genome Biol. Evol.">
        <title>First Whole Genome Sequence and Flow Cytometry Genome Size Data for the Lichen-Forming Fungus Ramalina farinacea (Ascomycota).</title>
        <authorList>
            <person name="Llewellyn T."/>
            <person name="Mian S."/>
            <person name="Hill R."/>
            <person name="Leitch I.J."/>
            <person name="Gaya E."/>
        </authorList>
    </citation>
    <scope>NUCLEOTIDE SEQUENCE</scope>
    <source>
        <strain evidence="1">LIQ254RAFAR</strain>
    </source>
</reference>
<protein>
    <submittedName>
        <fullName evidence="1">Uncharacterized protein</fullName>
    </submittedName>
</protein>